<protein>
    <recommendedName>
        <fullName evidence="4">Intracellular protein transport protein</fullName>
    </recommendedName>
</protein>
<name>C5PBQ7_COCP7</name>
<feature type="compositionally biased region" description="Polar residues" evidence="1">
    <location>
        <begin position="278"/>
        <end position="288"/>
    </location>
</feature>
<reference evidence="2 3" key="1">
    <citation type="journal article" date="2009" name="Genome Res.">
        <title>Comparative genomic analyses of the human fungal pathogens Coccidioides and their relatives.</title>
        <authorList>
            <person name="Sharpton T.J."/>
            <person name="Stajich J.E."/>
            <person name="Rounsley S.D."/>
            <person name="Gardner M.J."/>
            <person name="Wortman J.R."/>
            <person name="Jordar V.S."/>
            <person name="Maiti R."/>
            <person name="Kodira C.D."/>
            <person name="Neafsey D.E."/>
            <person name="Zeng Q."/>
            <person name="Hung C.-Y."/>
            <person name="McMahan C."/>
            <person name="Muszewska A."/>
            <person name="Grynberg M."/>
            <person name="Mandel M.A."/>
            <person name="Kellner E.M."/>
            <person name="Barker B.M."/>
            <person name="Galgiani J.N."/>
            <person name="Orbach M.J."/>
            <person name="Kirkland T.N."/>
            <person name="Cole G.T."/>
            <person name="Henn M.R."/>
            <person name="Birren B.W."/>
            <person name="Taylor J.W."/>
        </authorList>
    </citation>
    <scope>NUCLEOTIDE SEQUENCE [LARGE SCALE GENOMIC DNA]</scope>
    <source>
        <strain evidence="3">C735</strain>
    </source>
</reference>
<organism evidence="2 3">
    <name type="scientific">Coccidioides posadasii (strain C735)</name>
    <name type="common">Valley fever fungus</name>
    <dbReference type="NCBI Taxonomy" id="222929"/>
    <lineage>
        <taxon>Eukaryota</taxon>
        <taxon>Fungi</taxon>
        <taxon>Dikarya</taxon>
        <taxon>Ascomycota</taxon>
        <taxon>Pezizomycotina</taxon>
        <taxon>Eurotiomycetes</taxon>
        <taxon>Eurotiomycetidae</taxon>
        <taxon>Onygenales</taxon>
        <taxon>Onygenaceae</taxon>
        <taxon>Coccidioides</taxon>
    </lineage>
</organism>
<feature type="region of interest" description="Disordered" evidence="1">
    <location>
        <begin position="31"/>
        <end position="57"/>
    </location>
</feature>
<evidence type="ECO:0008006" key="4">
    <source>
        <dbReference type="Google" id="ProtNLM"/>
    </source>
</evidence>
<comment type="caution">
    <text evidence="2">The sequence shown here is derived from an EMBL/GenBank/DDBJ whole genome shotgun (WGS) entry which is preliminary data.</text>
</comment>
<evidence type="ECO:0000313" key="2">
    <source>
        <dbReference type="EMBL" id="EER25384.1"/>
    </source>
</evidence>
<evidence type="ECO:0000256" key="1">
    <source>
        <dbReference type="SAM" id="MobiDB-lite"/>
    </source>
</evidence>
<dbReference type="InterPro" id="IPR014848">
    <property type="entry name" value="Rgp1"/>
</dbReference>
<feature type="region of interest" description="Disordered" evidence="1">
    <location>
        <begin position="90"/>
        <end position="321"/>
    </location>
</feature>
<dbReference type="EMBL" id="ACFW01000041">
    <property type="protein sequence ID" value="EER25384.1"/>
    <property type="molecule type" value="Genomic_DNA"/>
</dbReference>
<evidence type="ECO:0000313" key="3">
    <source>
        <dbReference type="Proteomes" id="UP000009084"/>
    </source>
</evidence>
<dbReference type="AlphaFoldDB" id="C5PBQ7"/>
<gene>
    <name evidence="2" type="ORF">CPC735_064840</name>
</gene>
<feature type="compositionally biased region" description="Low complexity" evidence="1">
    <location>
        <begin position="98"/>
        <end position="117"/>
    </location>
</feature>
<dbReference type="HOGENOM" id="CLU_005862_0_0_1"/>
<dbReference type="PANTHER" id="PTHR12507">
    <property type="entry name" value="REDUCED GROWTH PHENOTYPE 1 RGP1, YEAST -RELATED"/>
    <property type="match status" value="1"/>
</dbReference>
<proteinExistence type="predicted"/>
<dbReference type="Pfam" id="PF08737">
    <property type="entry name" value="Rgp1"/>
    <property type="match status" value="1"/>
</dbReference>
<dbReference type="VEuPathDB" id="FungiDB:CPC735_064840"/>
<sequence length="852" mass="92203">MLSDIQVFVRWKDQAIFAGENVECTITFKHVTPGDSGADGKGSQKHYRGGSRPINVIENGAHYSPARSLNPFSFNSNSRRPASLGQRAWNGAEKGHRPSASLSSPLPFSNSFPPSAATGASNGRPSGHGHRRSVSIISLEQPDLNPERKSIPSPFSPRLAKGHARSASFQVPTRRNDVFGNGTQSGNYSHSSPSAGLSSKSKFAAPRSPLPQVSSVNSPSSLSLPSVGGEGGPSRVPSRSPTSNPSRRPHRSRQKRGDSFPMDFKFPQAPPSRDETENSGSAMSSSSRINEDGPSSDLFPSSPVPNVRPKRSPEPPGHLTPAIKILSNSIVDGSTRSSGEFYSLSNNSTETLESEYVIPPMSQPRLPLRHRRHYSNLDSLPGSQISQSQRLLMGYAQVSASFTVDGSLVNQSIFEEVKRNAVMGTQGHRDASSKMEKPRQGFWGNLGLAGVSDSISGLLSGGELNGLREMRGVSSSQSIPLLSTPQSLLFVDLGLGPGEEKSFSFSFTLPKGLPATYKGKAMNFSYNLIIGTQRTANAKDVQRVHRINIPFRVLSGVDGQGSVLGHDLMRPYVLLRDEARVRKVEVSSPLPAKPKSISTKQWTSASEFLSYVDEILGTQPRRGSFNSITSPPEALPSQESADRAFSCKDTIDMAILRSNQSCASGQSTNRFEISRNGRRIAVVVLNRPAHRLGETVVATIDFSNAALPCYCLRGSLETYEKVNPTIALRSSTSITRATRKVHATCFDNTLFSTKVAFMPSIPVSATPTLITSGVNLEWQLRFEFVTCGLHHEEDAGVSGINLLEIVERDDRGAVFAALENVLCQSFEVSIPLTVYGDTIHEPESEELQGYPI</sequence>
<accession>C5PBQ7</accession>
<dbReference type="OrthoDB" id="1918at2759"/>
<feature type="region of interest" description="Disordered" evidence="1">
    <location>
        <begin position="622"/>
        <end position="641"/>
    </location>
</feature>
<feature type="compositionally biased region" description="Low complexity" evidence="1">
    <location>
        <begin position="189"/>
        <end position="201"/>
    </location>
</feature>
<dbReference type="Proteomes" id="UP000009084">
    <property type="component" value="Unassembled WGS sequence"/>
</dbReference>
<feature type="compositionally biased region" description="Low complexity" evidence="1">
    <location>
        <begin position="210"/>
        <end position="246"/>
    </location>
</feature>